<proteinExistence type="predicted"/>
<evidence type="ECO:0000313" key="1">
    <source>
        <dbReference type="EMBL" id="MEQ2201253.1"/>
    </source>
</evidence>
<organism evidence="1 2">
    <name type="scientific">Xenoophorus captivus</name>
    <dbReference type="NCBI Taxonomy" id="1517983"/>
    <lineage>
        <taxon>Eukaryota</taxon>
        <taxon>Metazoa</taxon>
        <taxon>Chordata</taxon>
        <taxon>Craniata</taxon>
        <taxon>Vertebrata</taxon>
        <taxon>Euteleostomi</taxon>
        <taxon>Actinopterygii</taxon>
        <taxon>Neopterygii</taxon>
        <taxon>Teleostei</taxon>
        <taxon>Neoteleostei</taxon>
        <taxon>Acanthomorphata</taxon>
        <taxon>Ovalentaria</taxon>
        <taxon>Atherinomorphae</taxon>
        <taxon>Cyprinodontiformes</taxon>
        <taxon>Goodeidae</taxon>
        <taxon>Xenoophorus</taxon>
    </lineage>
</organism>
<dbReference type="Proteomes" id="UP001434883">
    <property type="component" value="Unassembled WGS sequence"/>
</dbReference>
<sequence length="136" mass="15125">MECCGAAGQGRVNNRWNIFLTNERKTTAVMMLIMPEPQKLNCGFKNQSSELTEANFLCRGEVKLQNDHSELLTASQCLHSFLQMCLLSHRANLVTVHCFSYDPDRPVLPAKQQSSLLTAESLAPSQLCVIITGVKN</sequence>
<protein>
    <submittedName>
        <fullName evidence="1">Uncharacterized protein</fullName>
    </submittedName>
</protein>
<evidence type="ECO:0000313" key="2">
    <source>
        <dbReference type="Proteomes" id="UP001434883"/>
    </source>
</evidence>
<name>A0ABV0R0V2_9TELE</name>
<dbReference type="EMBL" id="JAHRIN010027388">
    <property type="protein sequence ID" value="MEQ2201253.1"/>
    <property type="molecule type" value="Genomic_DNA"/>
</dbReference>
<comment type="caution">
    <text evidence="1">The sequence shown here is derived from an EMBL/GenBank/DDBJ whole genome shotgun (WGS) entry which is preliminary data.</text>
</comment>
<keyword evidence="2" id="KW-1185">Reference proteome</keyword>
<accession>A0ABV0R0V2</accession>
<gene>
    <name evidence="1" type="ORF">XENOCAPTIV_009769</name>
</gene>
<reference evidence="1 2" key="1">
    <citation type="submission" date="2021-06" db="EMBL/GenBank/DDBJ databases">
        <authorList>
            <person name="Palmer J.M."/>
        </authorList>
    </citation>
    <scope>NUCLEOTIDE SEQUENCE [LARGE SCALE GENOMIC DNA]</scope>
    <source>
        <strain evidence="1 2">XC_2019</strain>
        <tissue evidence="1">Muscle</tissue>
    </source>
</reference>